<proteinExistence type="inferred from homology"/>
<dbReference type="InterPro" id="IPR005751">
    <property type="entry name" value="ATP-dep_DNA_helicase_PcrA"/>
</dbReference>
<evidence type="ECO:0000256" key="1">
    <source>
        <dbReference type="ARBA" id="ARBA00009922"/>
    </source>
</evidence>
<reference evidence="14" key="1">
    <citation type="submission" date="2020-08" db="EMBL/GenBank/DDBJ databases">
        <title>Genome public.</title>
        <authorList>
            <person name="Liu C."/>
            <person name="Sun Q."/>
        </authorList>
    </citation>
    <scope>NUCLEOTIDE SEQUENCE</scope>
    <source>
        <strain evidence="14">NSJ-53</strain>
    </source>
</reference>
<organism evidence="14 15">
    <name type="scientific">Gehongia tenuis</name>
    <dbReference type="NCBI Taxonomy" id="2763655"/>
    <lineage>
        <taxon>Bacteria</taxon>
        <taxon>Bacillati</taxon>
        <taxon>Bacillota</taxon>
        <taxon>Clostridia</taxon>
        <taxon>Christensenellales</taxon>
        <taxon>Christensenellaceae</taxon>
        <taxon>Gehongia</taxon>
    </lineage>
</organism>
<evidence type="ECO:0000256" key="9">
    <source>
        <dbReference type="ARBA" id="ARBA00048988"/>
    </source>
</evidence>
<comment type="catalytic activity">
    <reaction evidence="9 11">
        <text>ATP + H2O = ADP + phosphate + H(+)</text>
        <dbReference type="Rhea" id="RHEA:13065"/>
        <dbReference type="ChEBI" id="CHEBI:15377"/>
        <dbReference type="ChEBI" id="CHEBI:15378"/>
        <dbReference type="ChEBI" id="CHEBI:30616"/>
        <dbReference type="ChEBI" id="CHEBI:43474"/>
        <dbReference type="ChEBI" id="CHEBI:456216"/>
        <dbReference type="EC" id="5.6.2.4"/>
    </reaction>
</comment>
<evidence type="ECO:0000256" key="2">
    <source>
        <dbReference type="ARBA" id="ARBA00022741"/>
    </source>
</evidence>
<dbReference type="CDD" id="cd17932">
    <property type="entry name" value="DEXQc_UvrD"/>
    <property type="match status" value="1"/>
</dbReference>
<dbReference type="PROSITE" id="PS51198">
    <property type="entry name" value="UVRD_HELICASE_ATP_BIND"/>
    <property type="match status" value="1"/>
</dbReference>
<comment type="similarity">
    <text evidence="1 11">Belongs to the helicase family. UvrD subfamily.</text>
</comment>
<comment type="caution">
    <text evidence="14">The sequence shown here is derived from an EMBL/GenBank/DDBJ whole genome shotgun (WGS) entry which is preliminary data.</text>
</comment>
<evidence type="ECO:0000259" key="12">
    <source>
        <dbReference type="PROSITE" id="PS51198"/>
    </source>
</evidence>
<dbReference type="PROSITE" id="PS51217">
    <property type="entry name" value="UVRD_HELICASE_CTER"/>
    <property type="match status" value="1"/>
</dbReference>
<dbReference type="GO" id="GO:0016787">
    <property type="term" value="F:hydrolase activity"/>
    <property type="evidence" value="ECO:0007669"/>
    <property type="project" value="UniProtKB-UniRule"/>
</dbReference>
<evidence type="ECO:0000256" key="7">
    <source>
        <dbReference type="ARBA" id="ARBA00023235"/>
    </source>
</evidence>
<dbReference type="GO" id="GO:0003677">
    <property type="term" value="F:DNA binding"/>
    <property type="evidence" value="ECO:0007669"/>
    <property type="project" value="UniProtKB-KW"/>
</dbReference>
<dbReference type="GO" id="GO:0006260">
    <property type="term" value="P:DNA replication"/>
    <property type="evidence" value="ECO:0007669"/>
    <property type="project" value="InterPro"/>
</dbReference>
<keyword evidence="6 11" id="KW-0238">DNA-binding</keyword>
<keyword evidence="5 10" id="KW-0067">ATP-binding</keyword>
<comment type="catalytic activity">
    <reaction evidence="8">
        <text>Couples ATP hydrolysis with the unwinding of duplex DNA by translocating in the 3'-5' direction.</text>
        <dbReference type="EC" id="5.6.2.4"/>
    </reaction>
</comment>
<feature type="binding site" evidence="10">
    <location>
        <begin position="25"/>
        <end position="32"/>
    </location>
    <ligand>
        <name>ATP</name>
        <dbReference type="ChEBI" id="CHEBI:30616"/>
    </ligand>
</feature>
<dbReference type="Pfam" id="PF00580">
    <property type="entry name" value="UvrD-helicase"/>
    <property type="match status" value="1"/>
</dbReference>
<keyword evidence="15" id="KW-1185">Reference proteome</keyword>
<dbReference type="InterPro" id="IPR014017">
    <property type="entry name" value="DNA_helicase_UvrD-like_C"/>
</dbReference>
<dbReference type="Gene3D" id="1.10.10.160">
    <property type="match status" value="1"/>
</dbReference>
<protein>
    <recommendedName>
        <fullName evidence="11">ATP-dependent DNA helicase</fullName>
        <ecNumber evidence="11">5.6.2.4</ecNumber>
    </recommendedName>
</protein>
<dbReference type="EMBL" id="JACRSR010000001">
    <property type="protein sequence ID" value="MBC8530756.1"/>
    <property type="molecule type" value="Genomic_DNA"/>
</dbReference>
<sequence>MELTQLNEPQRQAVLQMNGPLLIIAGAGSGKTRVLTYRIAHLMEEGVSPYQILAITFTNKAAREMKTRIEALVPGDGEKVWAGTFHSVCVRILRREIHQIGYERSFTIYDSDDQTRLVTAIMKDLDIGRDITPREVRSKISEAKNNLVGPDEFFDHFERDFRREKIQRVYRVYEKRLKESNALDFDDLLVKTLEVFSAYPDVLSYYQERFRYILVDEYQDTNPVQYMLVKLLAARYRNLCVVGDDDQSIYGWRGADIKNILGFNKDFPEAVTIRLEQNYRSTQKILDAANHIIQHNARRKEKKLWTDRGEGQKLRFYRGDNEHDEAEYIASEIARLSREKACTYGGMAVLYRMNAQSRVLEEMLMRFGIPYRIYGGTRFYERKEVKDALAYLRAVVNPADEISLTRIINEPKRGIGQSTVAQLAAMAEEQAETLFGVVVDIDGETGLPARAKQKVGEFAELITALLMDKEQLPLSEFVETMLQKTGLWAQYEKDPSDEAQTRLENLKELLGAVQEFEKSDETATLESFLENVALVSDIDGLEEVPQAVSLLTLHSAKGLEFPVVFIAGMEEGIFPMSRAMTDDDQMEEERRLCYVGVTRAEDQLYLTCAQQRMLMGMTQYNPPSRFLAEIPGELIEGRLVRSQPAKVKTDRMPAFTPSFMKKPKNDAVYAMGMKVEHQKFGRGTVIAITGHGEEALVTVAFEGQGVKKLMASLAPMKPVQ</sequence>
<dbReference type="InterPro" id="IPR000212">
    <property type="entry name" value="DNA_helicase_UvrD/REP"/>
</dbReference>
<evidence type="ECO:0000313" key="15">
    <source>
        <dbReference type="Proteomes" id="UP000623172"/>
    </source>
</evidence>
<evidence type="ECO:0000256" key="4">
    <source>
        <dbReference type="ARBA" id="ARBA00022806"/>
    </source>
</evidence>
<dbReference type="NCBIfam" id="TIGR01073">
    <property type="entry name" value="pcrA"/>
    <property type="match status" value="1"/>
</dbReference>
<evidence type="ECO:0000256" key="10">
    <source>
        <dbReference type="PROSITE-ProRule" id="PRU00560"/>
    </source>
</evidence>
<keyword evidence="2 10" id="KW-0547">Nucleotide-binding</keyword>
<dbReference type="InterPro" id="IPR014016">
    <property type="entry name" value="UvrD-like_ATP-bd"/>
</dbReference>
<dbReference type="Gene3D" id="1.10.486.10">
    <property type="entry name" value="PCRA, domain 4"/>
    <property type="match status" value="1"/>
</dbReference>
<dbReference type="Pfam" id="PF13361">
    <property type="entry name" value="UvrD_C"/>
    <property type="match status" value="1"/>
</dbReference>
<feature type="domain" description="UvrD-like helicase C-terminal" evidence="13">
    <location>
        <begin position="283"/>
        <end position="558"/>
    </location>
</feature>
<dbReference type="GO" id="GO:0005829">
    <property type="term" value="C:cytosol"/>
    <property type="evidence" value="ECO:0007669"/>
    <property type="project" value="TreeGrafter"/>
</dbReference>
<accession>A0A926D3V3</accession>
<keyword evidence="3 10" id="KW-0378">Hydrolase</keyword>
<keyword evidence="4 10" id="KW-0347">Helicase</keyword>
<name>A0A926D3V3_9FIRM</name>
<dbReference type="SUPFAM" id="SSF52540">
    <property type="entry name" value="P-loop containing nucleoside triphosphate hydrolases"/>
    <property type="match status" value="1"/>
</dbReference>
<evidence type="ECO:0000259" key="13">
    <source>
        <dbReference type="PROSITE" id="PS51217"/>
    </source>
</evidence>
<dbReference type="AlphaFoldDB" id="A0A926D3V3"/>
<feature type="domain" description="UvrD-like helicase ATP-binding" evidence="12">
    <location>
        <begin position="4"/>
        <end position="282"/>
    </location>
</feature>
<dbReference type="GO" id="GO:0033202">
    <property type="term" value="C:DNA helicase complex"/>
    <property type="evidence" value="ECO:0007669"/>
    <property type="project" value="TreeGrafter"/>
</dbReference>
<dbReference type="RefSeq" id="WP_249314726.1">
    <property type="nucleotide sequence ID" value="NZ_JACRSR010000001.1"/>
</dbReference>
<dbReference type="InterPro" id="IPR013986">
    <property type="entry name" value="DExx_box_DNA_helicase_dom_sf"/>
</dbReference>
<evidence type="ECO:0000256" key="5">
    <source>
        <dbReference type="ARBA" id="ARBA00022840"/>
    </source>
</evidence>
<dbReference type="Proteomes" id="UP000623172">
    <property type="component" value="Unassembled WGS sequence"/>
</dbReference>
<evidence type="ECO:0000256" key="3">
    <source>
        <dbReference type="ARBA" id="ARBA00022801"/>
    </source>
</evidence>
<dbReference type="GO" id="GO:0043138">
    <property type="term" value="F:3'-5' DNA helicase activity"/>
    <property type="evidence" value="ECO:0007669"/>
    <property type="project" value="UniProtKB-EC"/>
</dbReference>
<evidence type="ECO:0000313" key="14">
    <source>
        <dbReference type="EMBL" id="MBC8530756.1"/>
    </source>
</evidence>
<dbReference type="InterPro" id="IPR027417">
    <property type="entry name" value="P-loop_NTPase"/>
</dbReference>
<dbReference type="PANTHER" id="PTHR11070:SF2">
    <property type="entry name" value="ATP-DEPENDENT DNA HELICASE SRS2"/>
    <property type="match status" value="1"/>
</dbReference>
<evidence type="ECO:0000256" key="11">
    <source>
        <dbReference type="RuleBase" id="RU364053"/>
    </source>
</evidence>
<dbReference type="CDD" id="cd18807">
    <property type="entry name" value="SF1_C_UvrD"/>
    <property type="match status" value="1"/>
</dbReference>
<evidence type="ECO:0000256" key="8">
    <source>
        <dbReference type="ARBA" id="ARBA00034617"/>
    </source>
</evidence>
<gene>
    <name evidence="14" type="primary">pcrA</name>
    <name evidence="14" type="ORF">H8696_02720</name>
</gene>
<dbReference type="PANTHER" id="PTHR11070">
    <property type="entry name" value="UVRD / RECB / PCRA DNA HELICASE FAMILY MEMBER"/>
    <property type="match status" value="1"/>
</dbReference>
<keyword evidence="7" id="KW-0413">Isomerase</keyword>
<evidence type="ECO:0000256" key="6">
    <source>
        <dbReference type="ARBA" id="ARBA00023125"/>
    </source>
</evidence>
<dbReference type="GO" id="GO:0000725">
    <property type="term" value="P:recombinational repair"/>
    <property type="evidence" value="ECO:0007669"/>
    <property type="project" value="TreeGrafter"/>
</dbReference>
<dbReference type="EC" id="5.6.2.4" evidence="11"/>
<dbReference type="FunFam" id="1.10.486.10:FF:000003">
    <property type="entry name" value="ATP-dependent DNA helicase"/>
    <property type="match status" value="1"/>
</dbReference>
<dbReference type="Pfam" id="PF21196">
    <property type="entry name" value="PcrA_UvrD_tudor"/>
    <property type="match status" value="1"/>
</dbReference>
<dbReference type="Gene3D" id="3.40.50.300">
    <property type="entry name" value="P-loop containing nucleotide triphosphate hydrolases"/>
    <property type="match status" value="2"/>
</dbReference>
<dbReference type="GO" id="GO:0005524">
    <property type="term" value="F:ATP binding"/>
    <property type="evidence" value="ECO:0007669"/>
    <property type="project" value="UniProtKB-UniRule"/>
</dbReference>